<dbReference type="Pfam" id="PF05159">
    <property type="entry name" value="Capsule_synth"/>
    <property type="match status" value="1"/>
</dbReference>
<proteinExistence type="predicted"/>
<keyword evidence="2" id="KW-1185">Reference proteome</keyword>
<organism evidence="1 2">
    <name type="scientific">Pseudooceanicola marinus</name>
    <dbReference type="NCBI Taxonomy" id="396013"/>
    <lineage>
        <taxon>Bacteria</taxon>
        <taxon>Pseudomonadati</taxon>
        <taxon>Pseudomonadota</taxon>
        <taxon>Alphaproteobacteria</taxon>
        <taxon>Rhodobacterales</taxon>
        <taxon>Paracoccaceae</taxon>
        <taxon>Pseudooceanicola</taxon>
    </lineage>
</organism>
<dbReference type="InterPro" id="IPR007833">
    <property type="entry name" value="Capsule_polysaccharide_synth"/>
</dbReference>
<evidence type="ECO:0000313" key="1">
    <source>
        <dbReference type="EMBL" id="SLN12711.1"/>
    </source>
</evidence>
<dbReference type="EMBL" id="FWFN01000001">
    <property type="protein sequence ID" value="SLN12711.1"/>
    <property type="molecule type" value="Genomic_DNA"/>
</dbReference>
<dbReference type="RefSeq" id="WP_085886157.1">
    <property type="nucleotide sequence ID" value="NZ_FWFN01000001.1"/>
</dbReference>
<dbReference type="AlphaFoldDB" id="A0A1X6Y7J7"/>
<dbReference type="GO" id="GO:0015774">
    <property type="term" value="P:polysaccharide transport"/>
    <property type="evidence" value="ECO:0007669"/>
    <property type="project" value="InterPro"/>
</dbReference>
<protein>
    <submittedName>
        <fullName evidence="1">Capsule polysaccharide biosynthesis protein</fullName>
    </submittedName>
</protein>
<dbReference type="GO" id="GO:0000271">
    <property type="term" value="P:polysaccharide biosynthetic process"/>
    <property type="evidence" value="ECO:0007669"/>
    <property type="project" value="InterPro"/>
</dbReference>
<name>A0A1X6Y7J7_9RHOB</name>
<accession>A0A1X6Y7J7</accession>
<dbReference type="OrthoDB" id="9794206at2"/>
<sequence length="431" mass="48275">MAPDASAAPRVLFLQGPPSDFARALGAELGERGARVHRINLCAGDWIYWHGPGARSYRGSLAGWPDWLDGVLATEGITDLLYFGDCQPYHRAARRVAERRGVRTLAYEYGYLRPDWILAEPGGQSTYSCLTADPARLRDAARDLPAVDLTPRHRIDRRREARGDVIYHLANYLLAPLYPRFRRDRLFNPILEYLSYLPRHRRARRGEGQARRLADRLVAEGAPVFLAILQMQNDYQIRANSPYRDQRHYLEELAASFAKHAPPQAQLVVKLHPHDNGLTPWRRCLARLRRRFGLAGRLHLLDGGRVEDWACHAQGVVTINSTAGLTALACRAPVLVRGVAIYDMPGLTHQMGLDRFWHAPQPPDPDCLEDMLRVLAHHLHVRGAFYGGSGQQAAITAMADRIMAPTPAPPIFEPVPPRLARARAMGVPVDA</sequence>
<reference evidence="1 2" key="1">
    <citation type="submission" date="2017-03" db="EMBL/GenBank/DDBJ databases">
        <authorList>
            <person name="Afonso C.L."/>
            <person name="Miller P.J."/>
            <person name="Scott M.A."/>
            <person name="Spackman E."/>
            <person name="Goraichik I."/>
            <person name="Dimitrov K.M."/>
            <person name="Suarez D.L."/>
            <person name="Swayne D.E."/>
        </authorList>
    </citation>
    <scope>NUCLEOTIDE SEQUENCE [LARGE SCALE GENOMIC DNA]</scope>
    <source>
        <strain evidence="1 2">CECT 7751</strain>
    </source>
</reference>
<dbReference type="CDD" id="cd16441">
    <property type="entry name" value="beta_Kdo_transferase_KpsS"/>
    <property type="match status" value="1"/>
</dbReference>
<gene>
    <name evidence="1" type="ORF">PSM7751_00232</name>
</gene>
<evidence type="ECO:0000313" key="2">
    <source>
        <dbReference type="Proteomes" id="UP000193963"/>
    </source>
</evidence>
<dbReference type="Proteomes" id="UP000193963">
    <property type="component" value="Unassembled WGS sequence"/>
</dbReference>